<comment type="caution">
    <text evidence="8">The sequence shown here is derived from an EMBL/GenBank/DDBJ whole genome shotgun (WGS) entry which is preliminary data.</text>
</comment>
<dbReference type="PROSITE" id="PS00894">
    <property type="entry name" value="HTH_DEOR_1"/>
    <property type="match status" value="1"/>
</dbReference>
<evidence type="ECO:0000256" key="1">
    <source>
        <dbReference type="ARBA" id="ARBA00021390"/>
    </source>
</evidence>
<accession>A0ABQ1EDI6</accession>
<evidence type="ECO:0000259" key="7">
    <source>
        <dbReference type="PROSITE" id="PS51000"/>
    </source>
</evidence>
<dbReference type="Pfam" id="PF08220">
    <property type="entry name" value="HTH_DeoR"/>
    <property type="match status" value="1"/>
</dbReference>
<dbReference type="InterPro" id="IPR001034">
    <property type="entry name" value="DeoR_HTH"/>
</dbReference>
<dbReference type="InterPro" id="IPR050313">
    <property type="entry name" value="Carb_Metab_HTH_regulators"/>
</dbReference>
<dbReference type="CDD" id="cd00090">
    <property type="entry name" value="HTH_ARSR"/>
    <property type="match status" value="1"/>
</dbReference>
<keyword evidence="3" id="KW-0805">Transcription regulation</keyword>
<name>A0ABQ1EDI6_9CLOT</name>
<proteinExistence type="predicted"/>
<dbReference type="InterPro" id="IPR011991">
    <property type="entry name" value="ArsR-like_HTH"/>
</dbReference>
<dbReference type="PROSITE" id="PS51000">
    <property type="entry name" value="HTH_DEOR_2"/>
    <property type="match status" value="1"/>
</dbReference>
<dbReference type="InterPro" id="IPR018356">
    <property type="entry name" value="Tscrpt_reg_HTH_DeoR_CS"/>
</dbReference>
<dbReference type="InterPro" id="IPR037171">
    <property type="entry name" value="NagB/RpiA_transferase-like"/>
</dbReference>
<keyword evidence="4" id="KW-0238">DNA-binding</keyword>
<dbReference type="Gene3D" id="3.40.50.1360">
    <property type="match status" value="1"/>
</dbReference>
<evidence type="ECO:0000313" key="9">
    <source>
        <dbReference type="Proteomes" id="UP000663802"/>
    </source>
</evidence>
<evidence type="ECO:0000313" key="8">
    <source>
        <dbReference type="EMBL" id="GFZ32721.1"/>
    </source>
</evidence>
<dbReference type="Gene3D" id="1.10.10.10">
    <property type="entry name" value="Winged helix-like DNA-binding domain superfamily/Winged helix DNA-binding domain"/>
    <property type="match status" value="1"/>
</dbReference>
<dbReference type="SUPFAM" id="SSF46785">
    <property type="entry name" value="Winged helix' DNA-binding domain"/>
    <property type="match status" value="1"/>
</dbReference>
<keyword evidence="2" id="KW-0678">Repressor</keyword>
<evidence type="ECO:0000256" key="6">
    <source>
        <dbReference type="ARBA" id="ARBA00024937"/>
    </source>
</evidence>
<keyword evidence="5" id="KW-0804">Transcription</keyword>
<organism evidence="8 9">
    <name type="scientific">Clostridium zeae</name>
    <dbReference type="NCBI Taxonomy" id="2759022"/>
    <lineage>
        <taxon>Bacteria</taxon>
        <taxon>Bacillati</taxon>
        <taxon>Bacillota</taxon>
        <taxon>Clostridia</taxon>
        <taxon>Eubacteriales</taxon>
        <taxon>Clostridiaceae</taxon>
        <taxon>Clostridium</taxon>
    </lineage>
</organism>
<dbReference type="EMBL" id="BMBA01000003">
    <property type="protein sequence ID" value="GFZ32721.1"/>
    <property type="molecule type" value="Genomic_DNA"/>
</dbReference>
<dbReference type="InterPro" id="IPR036388">
    <property type="entry name" value="WH-like_DNA-bd_sf"/>
</dbReference>
<protein>
    <recommendedName>
        <fullName evidence="1">Lactose phosphotransferase system repressor</fullName>
    </recommendedName>
</protein>
<dbReference type="SMART" id="SM00420">
    <property type="entry name" value="HTH_DEOR"/>
    <property type="match status" value="1"/>
</dbReference>
<dbReference type="SUPFAM" id="SSF100950">
    <property type="entry name" value="NagB/RpiA/CoA transferase-like"/>
    <property type="match status" value="1"/>
</dbReference>
<evidence type="ECO:0000256" key="4">
    <source>
        <dbReference type="ARBA" id="ARBA00023125"/>
    </source>
</evidence>
<feature type="domain" description="HTH deoR-type" evidence="7">
    <location>
        <begin position="3"/>
        <end position="58"/>
    </location>
</feature>
<dbReference type="Pfam" id="PF00455">
    <property type="entry name" value="DeoRC"/>
    <property type="match status" value="1"/>
</dbReference>
<sequence>MILNERQTKIFELISKSPTVTVKELSSELKVSEVTIRKDLSVLENEGLLKRTHGGAVQMTSDSIEQRIIFKYEDKLKISKEAAKLVEDGETVLIEAGSTNAVLAKELSNKNRIHIITNSLYIAEMLKNNRNVKVTLLGGELQEESETMVGPLAKLCLSMIAVDKAFIGIDGFSEKLGFTCGDFLRAEVGKEMCYRAENIIVLADSTKFENVGVTSVVDTSKVKIVITDNAISENKLAILQKNNIETIIV</sequence>
<dbReference type="SMART" id="SM01134">
    <property type="entry name" value="DeoRC"/>
    <property type="match status" value="1"/>
</dbReference>
<dbReference type="PANTHER" id="PTHR30363:SF4">
    <property type="entry name" value="GLYCEROL-3-PHOSPHATE REGULON REPRESSOR"/>
    <property type="match status" value="1"/>
</dbReference>
<dbReference type="PANTHER" id="PTHR30363">
    <property type="entry name" value="HTH-TYPE TRANSCRIPTIONAL REGULATOR SRLR-RELATED"/>
    <property type="match status" value="1"/>
</dbReference>
<keyword evidence="9" id="KW-1185">Reference proteome</keyword>
<evidence type="ECO:0000256" key="5">
    <source>
        <dbReference type="ARBA" id="ARBA00023163"/>
    </source>
</evidence>
<comment type="function">
    <text evidence="6">Repressor of the lactose catabolism operon. Galactose-6-phosphate is the inducer.</text>
</comment>
<dbReference type="PRINTS" id="PR00037">
    <property type="entry name" value="HTHLACR"/>
</dbReference>
<evidence type="ECO:0000256" key="3">
    <source>
        <dbReference type="ARBA" id="ARBA00023015"/>
    </source>
</evidence>
<gene>
    <name evidence="8" type="ORF">CSC2_32470</name>
</gene>
<dbReference type="InterPro" id="IPR036390">
    <property type="entry name" value="WH_DNA-bd_sf"/>
</dbReference>
<dbReference type="Proteomes" id="UP000663802">
    <property type="component" value="Unassembled WGS sequence"/>
</dbReference>
<evidence type="ECO:0000256" key="2">
    <source>
        <dbReference type="ARBA" id="ARBA00022491"/>
    </source>
</evidence>
<reference evidence="8 9" key="1">
    <citation type="journal article" date="2021" name="Int. J. Syst. Evol. Microbiol.">
        <title>Clostridium zeae sp. nov., isolated from corn silage.</title>
        <authorList>
            <person name="Kobayashi H."/>
            <person name="Tanizawa Y."/>
            <person name="Yagura M."/>
            <person name="Sakamoto M."/>
            <person name="Ohkuma M."/>
            <person name="Tohno M."/>
        </authorList>
    </citation>
    <scope>NUCLEOTIDE SEQUENCE [LARGE SCALE GENOMIC DNA]</scope>
    <source>
        <strain evidence="8 9">CSC2</strain>
    </source>
</reference>
<dbReference type="InterPro" id="IPR014036">
    <property type="entry name" value="DeoR-like_C"/>
</dbReference>